<dbReference type="SUPFAM" id="SSF103473">
    <property type="entry name" value="MFS general substrate transporter"/>
    <property type="match status" value="1"/>
</dbReference>
<feature type="transmembrane region" description="Helical" evidence="2">
    <location>
        <begin position="422"/>
        <end position="445"/>
    </location>
</feature>
<evidence type="ECO:0000313" key="4">
    <source>
        <dbReference type="EMBL" id="ELU07220.1"/>
    </source>
</evidence>
<evidence type="ECO:0000259" key="3">
    <source>
        <dbReference type="PROSITE" id="PS50850"/>
    </source>
</evidence>
<dbReference type="OrthoDB" id="6499973at2759"/>
<evidence type="ECO:0000256" key="1">
    <source>
        <dbReference type="ARBA" id="ARBA00004141"/>
    </source>
</evidence>
<dbReference type="GO" id="GO:0008028">
    <property type="term" value="F:monocarboxylic acid transmembrane transporter activity"/>
    <property type="evidence" value="ECO:0007669"/>
    <property type="project" value="TreeGrafter"/>
</dbReference>
<dbReference type="InterPro" id="IPR050327">
    <property type="entry name" value="Proton-linked_MCT"/>
</dbReference>
<dbReference type="CDD" id="cd17352">
    <property type="entry name" value="MFS_MCT_SLC16"/>
    <property type="match status" value="1"/>
</dbReference>
<name>R7ULW9_CAPTE</name>
<dbReference type="HOGENOM" id="CLU_001265_59_2_1"/>
<feature type="non-terminal residue" evidence="4">
    <location>
        <position position="469"/>
    </location>
</feature>
<dbReference type="PANTHER" id="PTHR11360:SF286">
    <property type="entry name" value="GH22266P"/>
    <property type="match status" value="1"/>
</dbReference>
<dbReference type="EnsemblMetazoa" id="CapteT23618">
    <property type="protein sequence ID" value="CapteP23618"/>
    <property type="gene ID" value="CapteG23618"/>
</dbReference>
<dbReference type="Gene3D" id="1.20.1250.20">
    <property type="entry name" value="MFS general substrate transporter like domains"/>
    <property type="match status" value="2"/>
</dbReference>
<feature type="transmembrane region" description="Helical" evidence="2">
    <location>
        <begin position="65"/>
        <end position="89"/>
    </location>
</feature>
<feature type="transmembrane region" description="Helical" evidence="2">
    <location>
        <begin position="101"/>
        <end position="125"/>
    </location>
</feature>
<feature type="transmembrane region" description="Helical" evidence="2">
    <location>
        <begin position="333"/>
        <end position="350"/>
    </location>
</feature>
<keyword evidence="2" id="KW-0812">Transmembrane</keyword>
<protein>
    <recommendedName>
        <fullName evidence="3">Major facilitator superfamily (MFS) profile domain-containing protein</fullName>
    </recommendedName>
</protein>
<feature type="transmembrane region" description="Helical" evidence="2">
    <location>
        <begin position="289"/>
        <end position="313"/>
    </location>
</feature>
<feature type="transmembrane region" description="Helical" evidence="2">
    <location>
        <begin position="132"/>
        <end position="151"/>
    </location>
</feature>
<dbReference type="InterPro" id="IPR011701">
    <property type="entry name" value="MFS"/>
</dbReference>
<dbReference type="GO" id="GO:0016020">
    <property type="term" value="C:membrane"/>
    <property type="evidence" value="ECO:0007669"/>
    <property type="project" value="UniProtKB-SubCell"/>
</dbReference>
<dbReference type="Proteomes" id="UP000014760">
    <property type="component" value="Unassembled WGS sequence"/>
</dbReference>
<comment type="subcellular location">
    <subcellularLocation>
        <location evidence="1">Membrane</location>
        <topology evidence="1">Multi-pass membrane protein</topology>
    </subcellularLocation>
</comment>
<dbReference type="OMA" id="IPECICE"/>
<sequence length="469" mass="50176">PDGGWGWAVCLGCFMAMVLLDGVMMSFGVFFLELQSYFGESKGRTAFVGSALSGSSLMMGPCVSALVNAFGMRTVAMAGAIICSVSFALSTLANSLTVLTITYSFMGGLGICMVYLPSIIAVGFYFEKKRALANGITSSGSGIGVFLFSPLCNYLQTEYGWKGALLIISGITLNCLACGALYLPVHNAKKKKKKSVKNPEDQKSLLTVSTPSLTTRNRVNLGSSTGLLSSRKDLFYNGSLTKLPEYREHSTRSLYNIANGDIYIDDDVQMKPKDKWANWRDEMMRMTGLGLMSNPVFLLCAICFVLWTTQLTILTLLPDYAVQQPGVTSGQSALLLSIIGATNTAARLLAGWISNMPSVSCLWVNAVALFVGGLSCIAIAYSHTFYLLAIEAAVFGMCMGTWVSLRPIILVELLGLDQLTNALGLVAMFQGVAFSVGPMTAGIFYEYVGSYGPPLVLAGAAFIASSMTC</sequence>
<dbReference type="InterPro" id="IPR020846">
    <property type="entry name" value="MFS_dom"/>
</dbReference>
<keyword evidence="2" id="KW-0472">Membrane</keyword>
<reference evidence="4 6" key="2">
    <citation type="journal article" date="2013" name="Nature">
        <title>Insights into bilaterian evolution from three spiralian genomes.</title>
        <authorList>
            <person name="Simakov O."/>
            <person name="Marletaz F."/>
            <person name="Cho S.J."/>
            <person name="Edsinger-Gonzales E."/>
            <person name="Havlak P."/>
            <person name="Hellsten U."/>
            <person name="Kuo D.H."/>
            <person name="Larsson T."/>
            <person name="Lv J."/>
            <person name="Arendt D."/>
            <person name="Savage R."/>
            <person name="Osoegawa K."/>
            <person name="de Jong P."/>
            <person name="Grimwood J."/>
            <person name="Chapman J.A."/>
            <person name="Shapiro H."/>
            <person name="Aerts A."/>
            <person name="Otillar R.P."/>
            <person name="Terry A.Y."/>
            <person name="Boore J.L."/>
            <person name="Grigoriev I.V."/>
            <person name="Lindberg D.R."/>
            <person name="Seaver E.C."/>
            <person name="Weisblat D.A."/>
            <person name="Putnam N.H."/>
            <person name="Rokhsar D.S."/>
        </authorList>
    </citation>
    <scope>NUCLEOTIDE SEQUENCE</scope>
    <source>
        <strain evidence="4 6">I ESC-2004</strain>
    </source>
</reference>
<dbReference type="PROSITE" id="PS50850">
    <property type="entry name" value="MFS"/>
    <property type="match status" value="1"/>
</dbReference>
<evidence type="ECO:0000256" key="2">
    <source>
        <dbReference type="SAM" id="Phobius"/>
    </source>
</evidence>
<feature type="non-terminal residue" evidence="4">
    <location>
        <position position="1"/>
    </location>
</feature>
<keyword evidence="6" id="KW-1185">Reference proteome</keyword>
<reference evidence="6" key="1">
    <citation type="submission" date="2012-12" db="EMBL/GenBank/DDBJ databases">
        <authorList>
            <person name="Hellsten U."/>
            <person name="Grimwood J."/>
            <person name="Chapman J.A."/>
            <person name="Shapiro H."/>
            <person name="Aerts A."/>
            <person name="Otillar R.P."/>
            <person name="Terry A.Y."/>
            <person name="Boore J.L."/>
            <person name="Simakov O."/>
            <person name="Marletaz F."/>
            <person name="Cho S.-J."/>
            <person name="Edsinger-Gonzales E."/>
            <person name="Havlak P."/>
            <person name="Kuo D.-H."/>
            <person name="Larsson T."/>
            <person name="Lv J."/>
            <person name="Arendt D."/>
            <person name="Savage R."/>
            <person name="Osoegawa K."/>
            <person name="de Jong P."/>
            <person name="Lindberg D.R."/>
            <person name="Seaver E.C."/>
            <person name="Weisblat D.A."/>
            <person name="Putnam N.H."/>
            <person name="Grigoriev I.V."/>
            <person name="Rokhsar D.S."/>
        </authorList>
    </citation>
    <scope>NUCLEOTIDE SEQUENCE</scope>
    <source>
        <strain evidence="6">I ESC-2004</strain>
    </source>
</reference>
<gene>
    <name evidence="4" type="ORF">CAPTEDRAFT_23618</name>
</gene>
<evidence type="ECO:0000313" key="5">
    <source>
        <dbReference type="EnsemblMetazoa" id="CapteP23618"/>
    </source>
</evidence>
<dbReference type="Pfam" id="PF07690">
    <property type="entry name" value="MFS_1"/>
    <property type="match status" value="1"/>
</dbReference>
<evidence type="ECO:0000313" key="6">
    <source>
        <dbReference type="Proteomes" id="UP000014760"/>
    </source>
</evidence>
<dbReference type="EMBL" id="AMQN01001147">
    <property type="status" value="NOT_ANNOTATED_CDS"/>
    <property type="molecule type" value="Genomic_DNA"/>
</dbReference>
<dbReference type="PANTHER" id="PTHR11360">
    <property type="entry name" value="MONOCARBOXYLATE TRANSPORTER"/>
    <property type="match status" value="1"/>
</dbReference>
<dbReference type="InterPro" id="IPR036259">
    <property type="entry name" value="MFS_trans_sf"/>
</dbReference>
<organism evidence="4">
    <name type="scientific">Capitella teleta</name>
    <name type="common">Polychaete worm</name>
    <dbReference type="NCBI Taxonomy" id="283909"/>
    <lineage>
        <taxon>Eukaryota</taxon>
        <taxon>Metazoa</taxon>
        <taxon>Spiralia</taxon>
        <taxon>Lophotrochozoa</taxon>
        <taxon>Annelida</taxon>
        <taxon>Polychaeta</taxon>
        <taxon>Sedentaria</taxon>
        <taxon>Scolecida</taxon>
        <taxon>Capitellidae</taxon>
        <taxon>Capitella</taxon>
    </lineage>
</organism>
<feature type="transmembrane region" description="Helical" evidence="2">
    <location>
        <begin position="387"/>
        <end position="410"/>
    </location>
</feature>
<keyword evidence="2" id="KW-1133">Transmembrane helix</keyword>
<reference evidence="5" key="3">
    <citation type="submission" date="2015-06" db="UniProtKB">
        <authorList>
            <consortium name="EnsemblMetazoa"/>
        </authorList>
    </citation>
    <scope>IDENTIFICATION</scope>
</reference>
<dbReference type="EMBL" id="KB300094">
    <property type="protein sequence ID" value="ELU07220.1"/>
    <property type="molecule type" value="Genomic_DNA"/>
</dbReference>
<feature type="transmembrane region" description="Helical" evidence="2">
    <location>
        <begin position="362"/>
        <end position="381"/>
    </location>
</feature>
<accession>R7ULW9</accession>
<feature type="domain" description="Major facilitator superfamily (MFS) profile" evidence="3">
    <location>
        <begin position="5"/>
        <end position="469"/>
    </location>
</feature>
<proteinExistence type="predicted"/>
<dbReference type="AlphaFoldDB" id="R7ULW9"/>
<feature type="transmembrane region" description="Helical" evidence="2">
    <location>
        <begin position="6"/>
        <end position="32"/>
    </location>
</feature>
<feature type="transmembrane region" description="Helical" evidence="2">
    <location>
        <begin position="163"/>
        <end position="185"/>
    </location>
</feature>